<evidence type="ECO:0000313" key="3">
    <source>
        <dbReference type="EMBL" id="KAJ5346193.1"/>
    </source>
</evidence>
<comment type="caution">
    <text evidence="3">The sequence shown here is derived from an EMBL/GenBank/DDBJ whole genome shotgun (WGS) entry which is preliminary data.</text>
</comment>
<accession>A0A9W9ULG7</accession>
<reference evidence="3" key="2">
    <citation type="journal article" date="2023" name="IMA Fungus">
        <title>Comparative genomic study of the Penicillium genus elucidates a diverse pangenome and 15 lateral gene transfer events.</title>
        <authorList>
            <person name="Petersen C."/>
            <person name="Sorensen T."/>
            <person name="Nielsen M.R."/>
            <person name="Sondergaard T.E."/>
            <person name="Sorensen J.L."/>
            <person name="Fitzpatrick D.A."/>
            <person name="Frisvad J.C."/>
            <person name="Nielsen K.L."/>
        </authorList>
    </citation>
    <scope>NUCLEOTIDE SEQUENCE</scope>
    <source>
        <strain evidence="3">IBT 35673</strain>
    </source>
</reference>
<evidence type="ECO:0000256" key="1">
    <source>
        <dbReference type="SAM" id="Phobius"/>
    </source>
</evidence>
<evidence type="ECO:0000313" key="4">
    <source>
        <dbReference type="Proteomes" id="UP001147695"/>
    </source>
</evidence>
<dbReference type="Proteomes" id="UP001147695">
    <property type="component" value="Unassembled WGS sequence"/>
</dbReference>
<proteinExistence type="predicted"/>
<feature type="signal peptide" evidence="2">
    <location>
        <begin position="1"/>
        <end position="16"/>
    </location>
</feature>
<feature type="transmembrane region" description="Helical" evidence="1">
    <location>
        <begin position="77"/>
        <end position="98"/>
    </location>
</feature>
<keyword evidence="1" id="KW-0812">Transmembrane</keyword>
<dbReference type="EMBL" id="JAPZBQ010000002">
    <property type="protein sequence ID" value="KAJ5346193.1"/>
    <property type="molecule type" value="Genomic_DNA"/>
</dbReference>
<feature type="transmembrane region" description="Helical" evidence="1">
    <location>
        <begin position="129"/>
        <end position="148"/>
    </location>
</feature>
<organism evidence="3 4">
    <name type="scientific">Penicillium brevicompactum</name>
    <dbReference type="NCBI Taxonomy" id="5074"/>
    <lineage>
        <taxon>Eukaryota</taxon>
        <taxon>Fungi</taxon>
        <taxon>Dikarya</taxon>
        <taxon>Ascomycota</taxon>
        <taxon>Pezizomycotina</taxon>
        <taxon>Eurotiomycetes</taxon>
        <taxon>Eurotiomycetidae</taxon>
        <taxon>Eurotiales</taxon>
        <taxon>Aspergillaceae</taxon>
        <taxon>Penicillium</taxon>
    </lineage>
</organism>
<protein>
    <submittedName>
        <fullName evidence="3">Uncharacterized protein</fullName>
    </submittedName>
</protein>
<sequence>MRFAIMFLAVVGLALAGLNSAIARFAVILPERAKFDISHPANPCVLLAALASTLFVITGAVLASLPKRLRDQGKPWVHSRCVLCILGLVIVSTGAHLADTYTASEPPVRCSDDSFQYYNIMYNGGVFKVAYELLVISMDITAYVAISVSDR</sequence>
<dbReference type="AlphaFoldDB" id="A0A9W9ULG7"/>
<keyword evidence="1" id="KW-0472">Membrane</keyword>
<keyword evidence="2" id="KW-0732">Signal</keyword>
<reference evidence="3" key="1">
    <citation type="submission" date="2022-12" db="EMBL/GenBank/DDBJ databases">
        <authorList>
            <person name="Petersen C."/>
        </authorList>
    </citation>
    <scope>NUCLEOTIDE SEQUENCE</scope>
    <source>
        <strain evidence="3">IBT 35673</strain>
    </source>
</reference>
<evidence type="ECO:0000256" key="2">
    <source>
        <dbReference type="SAM" id="SignalP"/>
    </source>
</evidence>
<gene>
    <name evidence="3" type="ORF">N7452_004197</name>
</gene>
<feature type="chain" id="PRO_5040778450" evidence="2">
    <location>
        <begin position="17"/>
        <end position="151"/>
    </location>
</feature>
<feature type="transmembrane region" description="Helical" evidence="1">
    <location>
        <begin position="47"/>
        <end position="65"/>
    </location>
</feature>
<keyword evidence="1" id="KW-1133">Transmembrane helix</keyword>
<name>A0A9W9ULG7_PENBR</name>